<gene>
    <name evidence="2" type="ORF">TM35_000221980</name>
</gene>
<dbReference type="SUPFAM" id="SSF52540">
    <property type="entry name" value="P-loop containing nucleoside triphosphate hydrolases"/>
    <property type="match status" value="1"/>
</dbReference>
<dbReference type="VEuPathDB" id="TriTrypDB:TM35_000221980"/>
<name>A0A1X0NT83_9TRYP</name>
<dbReference type="Gene3D" id="3.40.50.300">
    <property type="entry name" value="P-loop containing nucleotide triphosphate hydrolases"/>
    <property type="match status" value="1"/>
</dbReference>
<proteinExistence type="predicted"/>
<feature type="compositionally biased region" description="Polar residues" evidence="1">
    <location>
        <begin position="193"/>
        <end position="204"/>
    </location>
</feature>
<feature type="compositionally biased region" description="Basic and acidic residues" evidence="1">
    <location>
        <begin position="153"/>
        <end position="174"/>
    </location>
</feature>
<evidence type="ECO:0000313" key="3">
    <source>
        <dbReference type="Proteomes" id="UP000192257"/>
    </source>
</evidence>
<evidence type="ECO:0000313" key="2">
    <source>
        <dbReference type="EMBL" id="ORC87399.1"/>
    </source>
</evidence>
<organism evidence="2 3">
    <name type="scientific">Trypanosoma theileri</name>
    <dbReference type="NCBI Taxonomy" id="67003"/>
    <lineage>
        <taxon>Eukaryota</taxon>
        <taxon>Discoba</taxon>
        <taxon>Euglenozoa</taxon>
        <taxon>Kinetoplastea</taxon>
        <taxon>Metakinetoplastina</taxon>
        <taxon>Trypanosomatida</taxon>
        <taxon>Trypanosomatidae</taxon>
        <taxon>Trypanosoma</taxon>
    </lineage>
</organism>
<dbReference type="Proteomes" id="UP000192257">
    <property type="component" value="Unassembled WGS sequence"/>
</dbReference>
<dbReference type="CDD" id="cd20335">
    <property type="entry name" value="BRcat_RBR"/>
    <property type="match status" value="1"/>
</dbReference>
<dbReference type="STRING" id="67003.A0A1X0NT83"/>
<comment type="caution">
    <text evidence="2">The sequence shown here is derived from an EMBL/GenBank/DDBJ whole genome shotgun (WGS) entry which is preliminary data.</text>
</comment>
<reference evidence="2 3" key="1">
    <citation type="submission" date="2017-03" db="EMBL/GenBank/DDBJ databases">
        <title>An alternative strategy for trypanosome survival in the mammalian bloodstream revealed through genome and transcriptome analysis of the ubiquitous bovine parasite Trypanosoma (Megatrypanum) theileri.</title>
        <authorList>
            <person name="Kelly S."/>
            <person name="Ivens A."/>
            <person name="Mott A."/>
            <person name="O'Neill E."/>
            <person name="Emms D."/>
            <person name="Macleod O."/>
            <person name="Voorheis P."/>
            <person name="Matthews J."/>
            <person name="Matthews K."/>
            <person name="Carrington M."/>
        </authorList>
    </citation>
    <scope>NUCLEOTIDE SEQUENCE [LARGE SCALE GENOMIC DNA]</scope>
    <source>
        <strain evidence="2">Edinburgh</strain>
    </source>
</reference>
<dbReference type="RefSeq" id="XP_028881465.1">
    <property type="nucleotide sequence ID" value="XM_029027245.1"/>
</dbReference>
<accession>A0A1X0NT83</accession>
<protein>
    <submittedName>
        <fullName evidence="2">Pleckstrin domain-containing protein</fullName>
    </submittedName>
</protein>
<dbReference type="Gene3D" id="3.30.70.1390">
    <property type="entry name" value="ROC domain from the Parkinson's disease-associated leucine-rich repeat kinase 2"/>
    <property type="match status" value="1"/>
</dbReference>
<evidence type="ECO:0000256" key="1">
    <source>
        <dbReference type="SAM" id="MobiDB-lite"/>
    </source>
</evidence>
<feature type="region of interest" description="Disordered" evidence="1">
    <location>
        <begin position="1"/>
        <end position="208"/>
    </location>
</feature>
<feature type="compositionally biased region" description="Low complexity" evidence="1">
    <location>
        <begin position="180"/>
        <end position="192"/>
    </location>
</feature>
<keyword evidence="3" id="KW-1185">Reference proteome</keyword>
<dbReference type="Pfam" id="PF08477">
    <property type="entry name" value="Roc"/>
    <property type="match status" value="1"/>
</dbReference>
<sequence length="1005" mass="112686">MSGIGADVVPVLSSAGAETHSEKVQEEASTNTEDNHRTPLAPEEKIETACVSIPSHSTVGGEKMCDKPTTALGEAKNDEPTAVNEPNTADIPITVVGEAKNDESSNPGAKVEESSINKAKGSELPSEIGSGEKLQSDLHSNPLQEGSSIALKPHGEVKENTEKVKESEFAEDHSQGPTLQDSSFSQSVKDSSNTVEGKSSTDASNLRDVDQQLQGLGKMGYGSVLTRYLTMGSVVDSHSLGNSTTSVLLDDKHQHVDPHLRDSLLQAAKHMYSRQRYPNKQIFRRKLVLLGHQEVGKTSLRKCFESEPYFFKRLPDVKTTTGVEVRIQSVRVGNDHVQLVFSDFAGQEAYHSNSLFLTDRSIFLLVWKISAVEQDFQSSGISASEEQRLYKWIAEVYAKYPRAKVALVATHLDELRVQGQRSVERILSKVEDKIMGFMRRIAVVDPNTGLPITNEIIGNFAVSCKGRYLIAAGGLRHLSGGKISALLHFFAEVAHKECVEDIDFPSAGIPGRHIRLIDEVTEKKKRFPQKILMPLGEFVHSAVQFGVESDTELLQIARLMQSWNMIYLFNSYRLSENTFIILHPLWLSRLAAALFSYAHVLHTPLHLRSIIGGLEYTVSQAEAADMHLMSKGFLRWPLVRILFRLPLQDALGREPDDSDFKMAMQLLTALNLLYPVDVPCDELAILQEETPIDPEQGHPILNEHKVIRYFVPSLSPYDAPNSLKKLSPILFNRGAKVMFEFNLLPNEMWWRLQAQLHQYLQVIVLHEPHSVLAEEKDENVLDDYRLFEADDEHNRWNDAMWLRGDNCRVFLYREGLHAIRIFSTETESRGAEEVLEVIERLMTDLLEEYQGVQRTVRVACPVPSCDGWLAASDVAAGTTVTCPSCKEVIESKDILASGLGSRGSRQFSDSLLKEAGELLYLSLNRRGCLQVCEYLGIPCRVPDKMEVSNTDNEMNTPMDQHLDYAYALDKVVRVALLRHLRERVEEEARRRRMLEHAPAAFHLSY</sequence>
<dbReference type="AlphaFoldDB" id="A0A1X0NT83"/>
<feature type="compositionally biased region" description="Polar residues" evidence="1">
    <location>
        <begin position="137"/>
        <end position="147"/>
    </location>
</feature>
<dbReference type="EMBL" id="NBCO01000022">
    <property type="protein sequence ID" value="ORC87399.1"/>
    <property type="molecule type" value="Genomic_DNA"/>
</dbReference>
<dbReference type="GeneID" id="39987025"/>
<dbReference type="OrthoDB" id="3176171at2759"/>
<dbReference type="InterPro" id="IPR027417">
    <property type="entry name" value="P-loop_NTPase"/>
</dbReference>
<feature type="compositionally biased region" description="Basic and acidic residues" evidence="1">
    <location>
        <begin position="33"/>
        <end position="47"/>
    </location>
</feature>